<feature type="region of interest" description="Disordered" evidence="1">
    <location>
        <begin position="170"/>
        <end position="212"/>
    </location>
</feature>
<accession>A0A918HP66</accession>
<gene>
    <name evidence="2" type="ORF">GCM10010226_79700</name>
</gene>
<comment type="caution">
    <text evidence="2">The sequence shown here is derived from an EMBL/GenBank/DDBJ whole genome shotgun (WGS) entry which is preliminary data.</text>
</comment>
<feature type="region of interest" description="Disordered" evidence="1">
    <location>
        <begin position="102"/>
        <end position="157"/>
    </location>
</feature>
<evidence type="ECO:0000313" key="3">
    <source>
        <dbReference type="Proteomes" id="UP000646776"/>
    </source>
</evidence>
<dbReference type="EMBL" id="BMSA01000036">
    <property type="protein sequence ID" value="GGT89557.1"/>
    <property type="molecule type" value="Genomic_DNA"/>
</dbReference>
<dbReference type="Proteomes" id="UP000646776">
    <property type="component" value="Unassembled WGS sequence"/>
</dbReference>
<organism evidence="2 3">
    <name type="scientific">Streptomyces phaeofaciens</name>
    <dbReference type="NCBI Taxonomy" id="68254"/>
    <lineage>
        <taxon>Bacteria</taxon>
        <taxon>Bacillati</taxon>
        <taxon>Actinomycetota</taxon>
        <taxon>Actinomycetes</taxon>
        <taxon>Kitasatosporales</taxon>
        <taxon>Streptomycetaceae</taxon>
        <taxon>Streptomyces</taxon>
    </lineage>
</organism>
<protein>
    <submittedName>
        <fullName evidence="2">Uncharacterized protein</fullName>
    </submittedName>
</protein>
<evidence type="ECO:0000256" key="1">
    <source>
        <dbReference type="SAM" id="MobiDB-lite"/>
    </source>
</evidence>
<evidence type="ECO:0000313" key="2">
    <source>
        <dbReference type="EMBL" id="GGT89557.1"/>
    </source>
</evidence>
<feature type="compositionally biased region" description="Pro residues" evidence="1">
    <location>
        <begin position="106"/>
        <end position="122"/>
    </location>
</feature>
<sequence>MPGRRVGGSLAPWRDARASHGLAIARTVLILPKRASLEREIGCHPTAPKPWAGGDDGFAARCLTCVRTVNPLVSWAIAEWDDQDKTSAQASRGCSWPWITARTPTSLPPSRPPPDTDAPPLPEIHAVGLQGDRCPRARHPGRPGEGAGPARTAYRPERETSVSYVGAGPATIVTTTTPPGPGAQGPNGPKPPDSPRSSKAWNASGMPAVRTGAGLGQDWTLAIRCRIGAT</sequence>
<reference evidence="2" key="1">
    <citation type="journal article" date="2014" name="Int. J. Syst. Evol. Microbiol.">
        <title>Complete genome sequence of Corynebacterium casei LMG S-19264T (=DSM 44701T), isolated from a smear-ripened cheese.</title>
        <authorList>
            <consortium name="US DOE Joint Genome Institute (JGI-PGF)"/>
            <person name="Walter F."/>
            <person name="Albersmeier A."/>
            <person name="Kalinowski J."/>
            <person name="Ruckert C."/>
        </authorList>
    </citation>
    <scope>NUCLEOTIDE SEQUENCE</scope>
    <source>
        <strain evidence="2">JCM 4125</strain>
    </source>
</reference>
<keyword evidence="3" id="KW-1185">Reference proteome</keyword>
<reference evidence="2" key="2">
    <citation type="submission" date="2020-09" db="EMBL/GenBank/DDBJ databases">
        <authorList>
            <person name="Sun Q."/>
            <person name="Ohkuma M."/>
        </authorList>
    </citation>
    <scope>NUCLEOTIDE SEQUENCE</scope>
    <source>
        <strain evidence="2">JCM 4125</strain>
    </source>
</reference>
<dbReference type="AlphaFoldDB" id="A0A918HP66"/>
<name>A0A918HP66_9ACTN</name>
<proteinExistence type="predicted"/>